<comment type="function">
    <text evidence="5">Involved in the formation of 2-(5''-phosphoribosyl)-3'-dephosphocoenzyme-A, the prosthetic group of the acyl-carrier protein of the malonate decarboxylase.</text>
</comment>
<protein>
    <recommendedName>
        <fullName evidence="5">Probable 2-(5''-triphosphoribosyl)-3'-dephosphocoenzyme-A synthase</fullName>
        <shortName evidence="5">2-(5''-triphosphoribosyl)-3'-dephospho-CoA synthase</shortName>
        <ecNumber evidence="5">2.4.2.52</ecNumber>
    </recommendedName>
</protein>
<dbReference type="NCBIfam" id="TIGR03132">
    <property type="entry name" value="malonate_mdcB"/>
    <property type="match status" value="1"/>
</dbReference>
<reference evidence="6 7" key="1">
    <citation type="submission" date="2020-08" db="EMBL/GenBank/DDBJ databases">
        <title>Novel species isolated from subtropical streams in China.</title>
        <authorList>
            <person name="Lu H."/>
        </authorList>
    </citation>
    <scope>NUCLEOTIDE SEQUENCE [LARGE SCALE GENOMIC DNA]</scope>
    <source>
        <strain evidence="6 7">NL8W</strain>
    </source>
</reference>
<dbReference type="InterPro" id="IPR002736">
    <property type="entry name" value="CitG"/>
</dbReference>
<evidence type="ECO:0000256" key="2">
    <source>
        <dbReference type="ARBA" id="ARBA00022679"/>
    </source>
</evidence>
<dbReference type="Gene3D" id="1.10.4200.10">
    <property type="entry name" value="Triphosphoribosyl-dephospho-CoA protein"/>
    <property type="match status" value="1"/>
</dbReference>
<gene>
    <name evidence="5 6" type="primary">mdcB</name>
    <name evidence="6" type="ORF">H8L47_25985</name>
</gene>
<dbReference type="EMBL" id="JACOFX010000023">
    <property type="protein sequence ID" value="MBC3911028.1"/>
    <property type="molecule type" value="Genomic_DNA"/>
</dbReference>
<organism evidence="6 7">
    <name type="scientific">Undibacterium umbellatum</name>
    <dbReference type="NCBI Taxonomy" id="2762300"/>
    <lineage>
        <taxon>Bacteria</taxon>
        <taxon>Pseudomonadati</taxon>
        <taxon>Pseudomonadota</taxon>
        <taxon>Betaproteobacteria</taxon>
        <taxon>Burkholderiales</taxon>
        <taxon>Oxalobacteraceae</taxon>
        <taxon>Undibacterium</taxon>
    </lineage>
</organism>
<comment type="similarity">
    <text evidence="5">Belongs to the CitG/MdcB family.</text>
</comment>
<proteinExistence type="inferred from homology"/>
<dbReference type="HAMAP" id="MF_01883">
    <property type="entry name" value="MdcB"/>
    <property type="match status" value="1"/>
</dbReference>
<keyword evidence="7" id="KW-1185">Reference proteome</keyword>
<accession>A0ABR6ZH22</accession>
<comment type="catalytic activity">
    <reaction evidence="1 5">
        <text>3'-dephospho-CoA + ATP = 2'-(5''-triphospho-alpha-D-ribosyl)-3'-dephospho-CoA + adenine</text>
        <dbReference type="Rhea" id="RHEA:15117"/>
        <dbReference type="ChEBI" id="CHEBI:16708"/>
        <dbReference type="ChEBI" id="CHEBI:30616"/>
        <dbReference type="ChEBI" id="CHEBI:57328"/>
        <dbReference type="ChEBI" id="CHEBI:61378"/>
        <dbReference type="EC" id="2.4.2.52"/>
    </reaction>
</comment>
<evidence type="ECO:0000256" key="3">
    <source>
        <dbReference type="ARBA" id="ARBA00022741"/>
    </source>
</evidence>
<name>A0ABR6ZH22_9BURK</name>
<evidence type="ECO:0000313" key="6">
    <source>
        <dbReference type="EMBL" id="MBC3911028.1"/>
    </source>
</evidence>
<evidence type="ECO:0000256" key="4">
    <source>
        <dbReference type="ARBA" id="ARBA00022840"/>
    </source>
</evidence>
<evidence type="ECO:0000313" key="7">
    <source>
        <dbReference type="Proteomes" id="UP000646911"/>
    </source>
</evidence>
<dbReference type="InterPro" id="IPR017555">
    <property type="entry name" value="TriPribosyl-deP-CoA_syn"/>
</dbReference>
<dbReference type="GO" id="GO:0046917">
    <property type="term" value="F:triphosphoribosyl-dephospho-CoA synthase activity"/>
    <property type="evidence" value="ECO:0007669"/>
    <property type="project" value="UniProtKB-EC"/>
</dbReference>
<keyword evidence="2 5" id="KW-0808">Transferase</keyword>
<dbReference type="PANTHER" id="PTHR30201">
    <property type="entry name" value="TRIPHOSPHORIBOSYL-DEPHOSPHO-COA SYNTHASE"/>
    <property type="match status" value="1"/>
</dbReference>
<keyword evidence="6" id="KW-0328">Glycosyltransferase</keyword>
<dbReference type="EC" id="2.4.2.52" evidence="5"/>
<keyword evidence="3 5" id="KW-0547">Nucleotide-binding</keyword>
<dbReference type="PANTHER" id="PTHR30201:SF2">
    <property type="entry name" value="2-(5''-TRIPHOSPHORIBOSYL)-3'-DEPHOSPHOCOENZYME-A SYNTHASE"/>
    <property type="match status" value="1"/>
</dbReference>
<evidence type="ECO:0000256" key="5">
    <source>
        <dbReference type="HAMAP-Rule" id="MF_01883"/>
    </source>
</evidence>
<sequence>MLVDHREHLQRSHDPRASVRHSVFNCYSPQGITDLCLPQPRTVPHPHHQKQRAQQIARLAVRSLHAELVLYPKPGLVSLRDNGSHDDMDAACFMRSLFSLRHYFRDIANAGANDAGFHVLKQLGMTAEKRMLTASRGINTHRGAIFAVGMLSAAVGYCISHGQALNAANLRLAIASQWGLALLAHSTPADAQDLSNGLQAARQYAASGAREEAALGFPSVFELALPRLEQSLREGRSLYQAQVDSFFTLMAHISDTNLYHRGGVAGITYARDAAQQFMEQGGTAHPQWLSMAENCHQQFIARSLSPGGTADLLAATCFVHCCIKEFSATGNHE</sequence>
<evidence type="ECO:0000256" key="1">
    <source>
        <dbReference type="ARBA" id="ARBA00001210"/>
    </source>
</evidence>
<comment type="caution">
    <text evidence="6">The sequence shown here is derived from an EMBL/GenBank/DDBJ whole genome shotgun (WGS) entry which is preliminary data.</text>
</comment>
<dbReference type="GO" id="GO:0016757">
    <property type="term" value="F:glycosyltransferase activity"/>
    <property type="evidence" value="ECO:0007669"/>
    <property type="project" value="UniProtKB-KW"/>
</dbReference>
<dbReference type="Proteomes" id="UP000646911">
    <property type="component" value="Unassembled WGS sequence"/>
</dbReference>
<dbReference type="Pfam" id="PF01874">
    <property type="entry name" value="CitG"/>
    <property type="match status" value="1"/>
</dbReference>
<keyword evidence="4 5" id="KW-0067">ATP-binding</keyword>